<organism evidence="1 2">
    <name type="scientific">Fistulifera solaris</name>
    <name type="common">Oleaginous diatom</name>
    <dbReference type="NCBI Taxonomy" id="1519565"/>
    <lineage>
        <taxon>Eukaryota</taxon>
        <taxon>Sar</taxon>
        <taxon>Stramenopiles</taxon>
        <taxon>Ochrophyta</taxon>
        <taxon>Bacillariophyta</taxon>
        <taxon>Bacillariophyceae</taxon>
        <taxon>Bacillariophycidae</taxon>
        <taxon>Naviculales</taxon>
        <taxon>Naviculaceae</taxon>
        <taxon>Fistulifera</taxon>
    </lineage>
</organism>
<accession>A0A1Z5JGE5</accession>
<name>A0A1Z5JGE5_FISSO</name>
<dbReference type="Proteomes" id="UP000198406">
    <property type="component" value="Unassembled WGS sequence"/>
</dbReference>
<dbReference type="EMBL" id="BDSP01000055">
    <property type="protein sequence ID" value="GAX12831.1"/>
    <property type="molecule type" value="Genomic_DNA"/>
</dbReference>
<comment type="caution">
    <text evidence="1">The sequence shown here is derived from an EMBL/GenBank/DDBJ whole genome shotgun (WGS) entry which is preliminary data.</text>
</comment>
<dbReference type="OrthoDB" id="75067at2759"/>
<dbReference type="PANTHER" id="PTHR36401:SF1">
    <property type="entry name" value="NADH DEHYDROGENASE [UBIQUINONE] 1 BETA SUBCOMPLEX SUBUNIT 8, MITOCHONDRIAL"/>
    <property type="match status" value="1"/>
</dbReference>
<evidence type="ECO:0000313" key="2">
    <source>
        <dbReference type="Proteomes" id="UP000198406"/>
    </source>
</evidence>
<dbReference type="InParanoid" id="A0A1Z5JGE5"/>
<sequence length="125" mass="13482">MSSRSLLATVIRRSGVTRRSFHVTALRQGGGHSPPLAPFARVTPQSESMTENLDAVWNDGVAPELALDFDMPNTSSKEALFTWMGTLTGFFVLYQGISLATDGAKDNNPALSHATDVVVPDYSKL</sequence>
<protein>
    <submittedName>
        <fullName evidence="1">Uncharacterized protein</fullName>
    </submittedName>
</protein>
<evidence type="ECO:0000313" key="1">
    <source>
        <dbReference type="EMBL" id="GAX12831.1"/>
    </source>
</evidence>
<dbReference type="InterPro" id="IPR038863">
    <property type="entry name" value="Put_Complex_I_su8"/>
</dbReference>
<proteinExistence type="predicted"/>
<dbReference type="PANTHER" id="PTHR36401">
    <property type="entry name" value="NADH DEHYDROGENASE [UBIQUINONE] 1 BETA SUBCOMPLEX SUBUNIT 8, MITOCHONDRIAL"/>
    <property type="match status" value="1"/>
</dbReference>
<reference evidence="1 2" key="1">
    <citation type="journal article" date="2015" name="Plant Cell">
        <title>Oil accumulation by the oleaginous diatom Fistulifera solaris as revealed by the genome and transcriptome.</title>
        <authorList>
            <person name="Tanaka T."/>
            <person name="Maeda Y."/>
            <person name="Veluchamy A."/>
            <person name="Tanaka M."/>
            <person name="Abida H."/>
            <person name="Marechal E."/>
            <person name="Bowler C."/>
            <person name="Muto M."/>
            <person name="Sunaga Y."/>
            <person name="Tanaka M."/>
            <person name="Yoshino T."/>
            <person name="Taniguchi T."/>
            <person name="Fukuda Y."/>
            <person name="Nemoto M."/>
            <person name="Matsumoto M."/>
            <person name="Wong P.S."/>
            <person name="Aburatani S."/>
            <person name="Fujibuchi W."/>
        </authorList>
    </citation>
    <scope>NUCLEOTIDE SEQUENCE [LARGE SCALE GENOMIC DNA]</scope>
    <source>
        <strain evidence="1 2">JPCC DA0580</strain>
    </source>
</reference>
<dbReference type="AlphaFoldDB" id="A0A1Z5JGE5"/>
<keyword evidence="2" id="KW-1185">Reference proteome</keyword>
<gene>
    <name evidence="1" type="ORF">FisN_15Hh312</name>
</gene>